<dbReference type="RefSeq" id="XP_038776306.1">
    <property type="nucleotide sequence ID" value="XM_038920378.1"/>
</dbReference>
<gene>
    <name evidence="1" type="ORF">FOA43_000042</name>
</gene>
<proteinExistence type="predicted"/>
<dbReference type="AlphaFoldDB" id="A0A875RVA7"/>
<sequence>MSNLGFEEGHREISRQLESCELTCRIVEFLDKVIVDIQKDGEMDVSYDIQLGKTGIKKHPIGSTIEENVYDAVLDNNIVPTSLLDGSCNVKNQVVASQIGKLMGELQKRNVIVNMSGKLFKGTEFEKSDFQRLQIVVKLVRDTYEKKS</sequence>
<dbReference type="EMBL" id="CP064812">
    <property type="protein sequence ID" value="QPG72741.1"/>
    <property type="molecule type" value="Genomic_DNA"/>
</dbReference>
<protein>
    <submittedName>
        <fullName evidence="1">Uncharacterized protein</fullName>
    </submittedName>
</protein>
<dbReference type="InterPro" id="IPR018854">
    <property type="entry name" value="Psome_chaperone_3/4"/>
</dbReference>
<evidence type="ECO:0000313" key="1">
    <source>
        <dbReference type="EMBL" id="QPG72741.1"/>
    </source>
</evidence>
<evidence type="ECO:0000313" key="2">
    <source>
        <dbReference type="Proteomes" id="UP000662931"/>
    </source>
</evidence>
<dbReference type="Pfam" id="PF10448">
    <property type="entry name" value="POC3_POC4"/>
    <property type="match status" value="1"/>
</dbReference>
<organism evidence="1 2">
    <name type="scientific">Eeniella nana</name>
    <name type="common">Yeast</name>
    <name type="synonym">Brettanomyces nanus</name>
    <dbReference type="NCBI Taxonomy" id="13502"/>
    <lineage>
        <taxon>Eukaryota</taxon>
        <taxon>Fungi</taxon>
        <taxon>Dikarya</taxon>
        <taxon>Ascomycota</taxon>
        <taxon>Saccharomycotina</taxon>
        <taxon>Pichiomycetes</taxon>
        <taxon>Pichiales</taxon>
        <taxon>Pichiaceae</taxon>
        <taxon>Brettanomyces</taxon>
    </lineage>
</organism>
<dbReference type="InterPro" id="IPR053720">
    <property type="entry name" value="Psm_Assembly_Chaperone"/>
</dbReference>
<keyword evidence="2" id="KW-1185">Reference proteome</keyword>
<reference evidence="1" key="1">
    <citation type="submission" date="2020-10" db="EMBL/GenBank/DDBJ databases">
        <authorList>
            <person name="Roach M.J.R."/>
        </authorList>
    </citation>
    <scope>NUCLEOTIDE SEQUENCE</scope>
    <source>
        <strain evidence="1">CBS 1945</strain>
    </source>
</reference>
<dbReference type="KEGG" id="bnn:FOA43_000042"/>
<name>A0A875RVA7_EENNA</name>
<dbReference type="Proteomes" id="UP000662931">
    <property type="component" value="Chromosome 1"/>
</dbReference>
<accession>A0A875RVA7</accession>
<dbReference type="GeneID" id="62193443"/>
<dbReference type="Gene3D" id="3.30.230.90">
    <property type="match status" value="1"/>
</dbReference>
<dbReference type="OrthoDB" id="3980246at2759"/>